<keyword evidence="2 5" id="KW-0812">Transmembrane</keyword>
<evidence type="ECO:0000256" key="3">
    <source>
        <dbReference type="ARBA" id="ARBA00022989"/>
    </source>
</evidence>
<dbReference type="EMBL" id="OU893335">
    <property type="protein sequence ID" value="CAG9792182.1"/>
    <property type="molecule type" value="Genomic_DNA"/>
</dbReference>
<feature type="chain" id="PRO_5040361588" description="Tetraspanin" evidence="6">
    <location>
        <begin position="19"/>
        <end position="252"/>
    </location>
</feature>
<keyword evidence="4 5" id="KW-0472">Membrane</keyword>
<keyword evidence="3 5" id="KW-1133">Transmembrane helix</keyword>
<feature type="transmembrane region" description="Helical" evidence="5">
    <location>
        <begin position="114"/>
        <end position="135"/>
    </location>
</feature>
<dbReference type="SUPFAM" id="SSF48652">
    <property type="entry name" value="Tetraspanin"/>
    <property type="match status" value="1"/>
</dbReference>
<reference evidence="7" key="1">
    <citation type="submission" date="2021-12" db="EMBL/GenBank/DDBJ databases">
        <authorList>
            <person name="King R."/>
        </authorList>
    </citation>
    <scope>NUCLEOTIDE SEQUENCE</scope>
</reference>
<dbReference type="CDD" id="cd03127">
    <property type="entry name" value="tetraspanin_LEL"/>
    <property type="match status" value="1"/>
</dbReference>
<gene>
    <name evidence="7" type="ORF">DIATSA_LOCUS9737</name>
</gene>
<evidence type="ECO:0000256" key="5">
    <source>
        <dbReference type="SAM" id="Phobius"/>
    </source>
</evidence>
<dbReference type="Pfam" id="PF00335">
    <property type="entry name" value="Tetraspanin"/>
    <property type="match status" value="1"/>
</dbReference>
<evidence type="ECO:0008006" key="9">
    <source>
        <dbReference type="Google" id="ProtNLM"/>
    </source>
</evidence>
<dbReference type="Proteomes" id="UP001153714">
    <property type="component" value="Chromosome 4"/>
</dbReference>
<dbReference type="GO" id="GO:0016020">
    <property type="term" value="C:membrane"/>
    <property type="evidence" value="ECO:0007669"/>
    <property type="project" value="UniProtKB-SubCell"/>
</dbReference>
<evidence type="ECO:0000256" key="6">
    <source>
        <dbReference type="SAM" id="SignalP"/>
    </source>
</evidence>
<evidence type="ECO:0000313" key="8">
    <source>
        <dbReference type="Proteomes" id="UP001153714"/>
    </source>
</evidence>
<organism evidence="7 8">
    <name type="scientific">Diatraea saccharalis</name>
    <name type="common">sugarcane borer</name>
    <dbReference type="NCBI Taxonomy" id="40085"/>
    <lineage>
        <taxon>Eukaryota</taxon>
        <taxon>Metazoa</taxon>
        <taxon>Ecdysozoa</taxon>
        <taxon>Arthropoda</taxon>
        <taxon>Hexapoda</taxon>
        <taxon>Insecta</taxon>
        <taxon>Pterygota</taxon>
        <taxon>Neoptera</taxon>
        <taxon>Endopterygota</taxon>
        <taxon>Lepidoptera</taxon>
        <taxon>Glossata</taxon>
        <taxon>Ditrysia</taxon>
        <taxon>Pyraloidea</taxon>
        <taxon>Crambidae</taxon>
        <taxon>Crambinae</taxon>
        <taxon>Diatraea</taxon>
    </lineage>
</organism>
<dbReference type="AlphaFoldDB" id="A0A9N9R9F5"/>
<evidence type="ECO:0000256" key="4">
    <source>
        <dbReference type="ARBA" id="ARBA00023136"/>
    </source>
</evidence>
<sequence>MALATVSMLLLSLGLSSAAGLSRAVRDPGPLNASMLRAMERDPVDTAVKSSFAAMQLELRCCGVQSYSDWYRYRQALPPACCGRVWNGKHLDQCNVPLFKTGCLQRALLELRSFTNAICALASAIVMVLVMIYGIPTYYRRRLGIYLTDINMESGCVEVFCVNCGSASGCMVLEDEQILQCIQHWVAPRLGVTLFTAAYVVVSGVVERGEGRNKLQPQPLRIACLTQPQLLSLAPQMQTAQYMPQPTSPTVM</sequence>
<dbReference type="InterPro" id="IPR018499">
    <property type="entry name" value="Tetraspanin/Peripherin"/>
</dbReference>
<proteinExistence type="predicted"/>
<dbReference type="Gene3D" id="1.10.1450.10">
    <property type="entry name" value="Tetraspanin"/>
    <property type="match status" value="1"/>
</dbReference>
<dbReference type="OrthoDB" id="432835at2759"/>
<dbReference type="InterPro" id="IPR008952">
    <property type="entry name" value="Tetraspanin_EC2_sf"/>
</dbReference>
<comment type="subcellular location">
    <subcellularLocation>
        <location evidence="1">Membrane</location>
        <topology evidence="1">Multi-pass membrane protein</topology>
    </subcellularLocation>
</comment>
<accession>A0A9N9R9F5</accession>
<evidence type="ECO:0000256" key="2">
    <source>
        <dbReference type="ARBA" id="ARBA00022692"/>
    </source>
</evidence>
<name>A0A9N9R9F5_9NEOP</name>
<feature type="signal peptide" evidence="6">
    <location>
        <begin position="1"/>
        <end position="18"/>
    </location>
</feature>
<protein>
    <recommendedName>
        <fullName evidence="9">Tetraspanin</fullName>
    </recommendedName>
</protein>
<reference evidence="7" key="2">
    <citation type="submission" date="2022-10" db="EMBL/GenBank/DDBJ databases">
        <authorList>
            <consortium name="ENA_rothamsted_submissions"/>
            <consortium name="culmorum"/>
            <person name="King R."/>
        </authorList>
    </citation>
    <scope>NUCLEOTIDE SEQUENCE</scope>
</reference>
<evidence type="ECO:0000313" key="7">
    <source>
        <dbReference type="EMBL" id="CAG9792182.1"/>
    </source>
</evidence>
<keyword evidence="8" id="KW-1185">Reference proteome</keyword>
<evidence type="ECO:0000256" key="1">
    <source>
        <dbReference type="ARBA" id="ARBA00004141"/>
    </source>
</evidence>
<keyword evidence="6" id="KW-0732">Signal</keyword>